<evidence type="ECO:0000313" key="2">
    <source>
        <dbReference type="Proteomes" id="UP001162162"/>
    </source>
</evidence>
<protein>
    <submittedName>
        <fullName evidence="1">Uncharacterized protein</fullName>
    </submittedName>
</protein>
<dbReference type="PANTHER" id="PTHR47326">
    <property type="entry name" value="TRANSPOSABLE ELEMENT TC3 TRANSPOSASE-LIKE PROTEIN"/>
    <property type="match status" value="1"/>
</dbReference>
<dbReference type="AlphaFoldDB" id="A0AAV8XDX2"/>
<organism evidence="1 2">
    <name type="scientific">Aromia moschata</name>
    <dbReference type="NCBI Taxonomy" id="1265417"/>
    <lineage>
        <taxon>Eukaryota</taxon>
        <taxon>Metazoa</taxon>
        <taxon>Ecdysozoa</taxon>
        <taxon>Arthropoda</taxon>
        <taxon>Hexapoda</taxon>
        <taxon>Insecta</taxon>
        <taxon>Pterygota</taxon>
        <taxon>Neoptera</taxon>
        <taxon>Endopterygota</taxon>
        <taxon>Coleoptera</taxon>
        <taxon>Polyphaga</taxon>
        <taxon>Cucujiformia</taxon>
        <taxon>Chrysomeloidea</taxon>
        <taxon>Cerambycidae</taxon>
        <taxon>Cerambycinae</taxon>
        <taxon>Callichromatini</taxon>
        <taxon>Aromia</taxon>
    </lineage>
</organism>
<sequence length="136" mass="16484">MSLRKQALNGTVNRRNCRYWADVNPHWVMEAHTQYPQKVNVWFGIVGNRVVGPYFFDVFVLQFREIVYLTETHKITILRWLVTETHGEHERRPKLFAYFKKNIQSCRRYLKVPIKTKENNDDYKNKTFEIKLVSKY</sequence>
<dbReference type="Proteomes" id="UP001162162">
    <property type="component" value="Unassembled WGS sequence"/>
</dbReference>
<proteinExistence type="predicted"/>
<dbReference type="EMBL" id="JAPWTK010000707">
    <property type="protein sequence ID" value="KAJ8936845.1"/>
    <property type="molecule type" value="Genomic_DNA"/>
</dbReference>
<evidence type="ECO:0000313" key="1">
    <source>
        <dbReference type="EMBL" id="KAJ8936845.1"/>
    </source>
</evidence>
<keyword evidence="2" id="KW-1185">Reference proteome</keyword>
<dbReference type="PANTHER" id="PTHR47326:SF1">
    <property type="entry name" value="HTH PSQ-TYPE DOMAIN-CONTAINING PROTEIN"/>
    <property type="match status" value="1"/>
</dbReference>
<reference evidence="1" key="1">
    <citation type="journal article" date="2023" name="Insect Mol. Biol.">
        <title>Genome sequencing provides insights into the evolution of gene families encoding plant cell wall-degrading enzymes in longhorned beetles.</title>
        <authorList>
            <person name="Shin N.R."/>
            <person name="Okamura Y."/>
            <person name="Kirsch R."/>
            <person name="Pauchet Y."/>
        </authorList>
    </citation>
    <scope>NUCLEOTIDE SEQUENCE</scope>
    <source>
        <strain evidence="1">AMC_N1</strain>
    </source>
</reference>
<gene>
    <name evidence="1" type="ORF">NQ318_000582</name>
</gene>
<name>A0AAV8XDX2_9CUCU</name>
<comment type="caution">
    <text evidence="1">The sequence shown here is derived from an EMBL/GenBank/DDBJ whole genome shotgun (WGS) entry which is preliminary data.</text>
</comment>
<accession>A0AAV8XDX2</accession>